<evidence type="ECO:0000256" key="2">
    <source>
        <dbReference type="ARBA" id="ARBA00022679"/>
    </source>
</evidence>
<keyword evidence="2" id="KW-0808">Transferase</keyword>
<evidence type="ECO:0000259" key="6">
    <source>
        <dbReference type="PROSITE" id="PS50011"/>
    </source>
</evidence>
<feature type="domain" description="Protein kinase" evidence="6">
    <location>
        <begin position="1"/>
        <end position="83"/>
    </location>
</feature>
<name>Q0D5R4_ORYSJ</name>
<dbReference type="InterPro" id="IPR000719">
    <property type="entry name" value="Prot_kinase_dom"/>
</dbReference>
<gene>
    <name evidence="7" type="ordered locus">Os07g0541200</name>
</gene>
<protein>
    <submittedName>
        <fullName evidence="7">Os07g0541200 protein</fullName>
    </submittedName>
</protein>
<reference evidence="8" key="2">
    <citation type="journal article" date="2008" name="Nucleic Acids Res.">
        <title>The rice annotation project database (RAP-DB): 2008 update.</title>
        <authorList>
            <consortium name="The rice annotation project (RAP)"/>
        </authorList>
    </citation>
    <scope>GENOME REANNOTATION</scope>
    <source>
        <strain evidence="8">cv. Nipponbare</strain>
    </source>
</reference>
<dbReference type="KEGG" id="dosa:Os07g0541200"/>
<keyword evidence="1" id="KW-0723">Serine/threonine-protein kinase</keyword>
<dbReference type="InterPro" id="IPR001245">
    <property type="entry name" value="Ser-Thr/Tyr_kinase_cat_dom"/>
</dbReference>
<dbReference type="PANTHER" id="PTHR27002:SF777">
    <property type="entry name" value="OS07G0541000 PROTEIN"/>
    <property type="match status" value="1"/>
</dbReference>
<dbReference type="Pfam" id="PF07714">
    <property type="entry name" value="PK_Tyr_Ser-Thr"/>
    <property type="match status" value="1"/>
</dbReference>
<proteinExistence type="predicted"/>
<keyword evidence="5" id="KW-0067">ATP-binding</keyword>
<organism evidence="7 8">
    <name type="scientific">Oryza sativa subsp. japonica</name>
    <name type="common">Rice</name>
    <dbReference type="NCBI Taxonomy" id="39947"/>
    <lineage>
        <taxon>Eukaryota</taxon>
        <taxon>Viridiplantae</taxon>
        <taxon>Streptophyta</taxon>
        <taxon>Embryophyta</taxon>
        <taxon>Tracheophyta</taxon>
        <taxon>Spermatophyta</taxon>
        <taxon>Magnoliopsida</taxon>
        <taxon>Liliopsida</taxon>
        <taxon>Poales</taxon>
        <taxon>Poaceae</taxon>
        <taxon>BOP clade</taxon>
        <taxon>Oryzoideae</taxon>
        <taxon>Oryzeae</taxon>
        <taxon>Oryzinae</taxon>
        <taxon>Oryza</taxon>
        <taxon>Oryza sativa</taxon>
    </lineage>
</organism>
<dbReference type="PROSITE" id="PS50011">
    <property type="entry name" value="PROTEIN_KINASE_DOM"/>
    <property type="match status" value="1"/>
</dbReference>
<dbReference type="PANTHER" id="PTHR27002">
    <property type="entry name" value="RECEPTOR-LIKE SERINE/THREONINE-PROTEIN KINASE SD1-8"/>
    <property type="match status" value="1"/>
</dbReference>
<dbReference type="Proteomes" id="UP000000763">
    <property type="component" value="Chromosome 7"/>
</dbReference>
<reference evidence="7 8" key="1">
    <citation type="journal article" date="2005" name="Nature">
        <title>The map-based sequence of the rice genome.</title>
        <authorList>
            <consortium name="International rice genome sequencing project (IRGSP)"/>
            <person name="Matsumoto T."/>
            <person name="Wu J."/>
            <person name="Kanamori H."/>
            <person name="Katayose Y."/>
            <person name="Fujisawa M."/>
            <person name="Namiki N."/>
            <person name="Mizuno H."/>
            <person name="Yamamoto K."/>
            <person name="Antonio B.A."/>
            <person name="Baba T."/>
            <person name="Sakata K."/>
            <person name="Nagamura Y."/>
            <person name="Aoki H."/>
            <person name="Arikawa K."/>
            <person name="Arita K."/>
            <person name="Bito T."/>
            <person name="Chiden Y."/>
            <person name="Fujitsuka N."/>
            <person name="Fukunaka R."/>
            <person name="Hamada M."/>
            <person name="Harada C."/>
            <person name="Hayashi A."/>
            <person name="Hijishita S."/>
            <person name="Honda M."/>
            <person name="Hosokawa S."/>
            <person name="Ichikawa Y."/>
            <person name="Idonuma A."/>
            <person name="Iijima M."/>
            <person name="Ikeda M."/>
            <person name="Ikeno M."/>
            <person name="Ito K."/>
            <person name="Ito S."/>
            <person name="Ito T."/>
            <person name="Ito Y."/>
            <person name="Ito Y."/>
            <person name="Iwabuchi A."/>
            <person name="Kamiya K."/>
            <person name="Karasawa W."/>
            <person name="Kurita K."/>
            <person name="Katagiri S."/>
            <person name="Kikuta A."/>
            <person name="Kobayashi H."/>
            <person name="Kobayashi N."/>
            <person name="Machita K."/>
            <person name="Maehara T."/>
            <person name="Masukawa M."/>
            <person name="Mizubayashi T."/>
            <person name="Mukai Y."/>
            <person name="Nagasaki H."/>
            <person name="Nagata Y."/>
            <person name="Naito S."/>
            <person name="Nakashima M."/>
            <person name="Nakama Y."/>
            <person name="Nakamichi Y."/>
            <person name="Nakamura M."/>
            <person name="Meguro A."/>
            <person name="Negishi M."/>
            <person name="Ohta I."/>
            <person name="Ohta T."/>
            <person name="Okamoto M."/>
            <person name="Ono N."/>
            <person name="Saji S."/>
            <person name="Sakaguchi M."/>
            <person name="Sakai K."/>
            <person name="Shibata M."/>
            <person name="Shimokawa T."/>
            <person name="Song J."/>
            <person name="Takazaki Y."/>
            <person name="Terasawa K."/>
            <person name="Tsugane M."/>
            <person name="Tsuji K."/>
            <person name="Ueda S."/>
            <person name="Waki K."/>
            <person name="Yamagata H."/>
            <person name="Yamamoto M."/>
            <person name="Yamamoto S."/>
            <person name="Yamane H."/>
            <person name="Yoshiki S."/>
            <person name="Yoshihara R."/>
            <person name="Yukawa K."/>
            <person name="Zhong H."/>
            <person name="Yano M."/>
            <person name="Yuan Q."/>
            <person name="Ouyang S."/>
            <person name="Liu J."/>
            <person name="Jones K.M."/>
            <person name="Gansberger K."/>
            <person name="Moffat K."/>
            <person name="Hill J."/>
            <person name="Bera J."/>
            <person name="Fadrosh D."/>
            <person name="Jin S."/>
            <person name="Johri S."/>
            <person name="Kim M."/>
            <person name="Overton L."/>
            <person name="Reardon M."/>
            <person name="Tsitrin T."/>
            <person name="Vuong H."/>
            <person name="Weaver B."/>
            <person name="Ciecko A."/>
            <person name="Tallon L."/>
            <person name="Jackson J."/>
            <person name="Pai G."/>
            <person name="Aken S.V."/>
            <person name="Utterback T."/>
            <person name="Reidmuller S."/>
            <person name="Feldblyum T."/>
            <person name="Hsiao J."/>
            <person name="Zismann V."/>
            <person name="Iobst S."/>
            <person name="de Vazeille A.R."/>
            <person name="Buell C.R."/>
            <person name="Ying K."/>
            <person name="Li Y."/>
            <person name="Lu T."/>
            <person name="Huang Y."/>
            <person name="Zhao Q."/>
            <person name="Feng Q."/>
            <person name="Zhang L."/>
            <person name="Zhu J."/>
            <person name="Weng Q."/>
            <person name="Mu J."/>
            <person name="Lu Y."/>
            <person name="Fan D."/>
            <person name="Liu Y."/>
            <person name="Guan J."/>
            <person name="Zhang Y."/>
            <person name="Yu S."/>
            <person name="Liu X."/>
            <person name="Zhang Y."/>
            <person name="Hong G."/>
            <person name="Han B."/>
            <person name="Choisne N."/>
            <person name="Demange N."/>
            <person name="Orjeda G."/>
            <person name="Samain S."/>
            <person name="Cattolico L."/>
            <person name="Pelletier E."/>
            <person name="Couloux A."/>
            <person name="Segurens B."/>
            <person name="Wincker P."/>
            <person name="D'Hont A."/>
            <person name="Scarpelli C."/>
            <person name="Weissenbach J."/>
            <person name="Salanoubat M."/>
            <person name="Quetier F."/>
            <person name="Yu Y."/>
            <person name="Kim H.R."/>
            <person name="Rambo T."/>
            <person name="Currie J."/>
            <person name="Collura K."/>
            <person name="Luo M."/>
            <person name="Yang T."/>
            <person name="Ammiraju J.S.S."/>
            <person name="Engler F."/>
            <person name="Soderlund C."/>
            <person name="Wing R.A."/>
            <person name="Palmer L.E."/>
            <person name="de la Bastide M."/>
            <person name="Spiegel L."/>
            <person name="Nascimento L."/>
            <person name="Zutavern T."/>
            <person name="O'Shaughnessy A."/>
            <person name="Dike S."/>
            <person name="Dedhia N."/>
            <person name="Preston R."/>
            <person name="Balija V."/>
            <person name="McCombie W.R."/>
            <person name="Chow T."/>
            <person name="Chen H."/>
            <person name="Chung M."/>
            <person name="Chen C."/>
            <person name="Shaw J."/>
            <person name="Wu H."/>
            <person name="Hsiao K."/>
            <person name="Chao Y."/>
            <person name="Chu M."/>
            <person name="Cheng C."/>
            <person name="Hour A."/>
            <person name="Lee P."/>
            <person name="Lin S."/>
            <person name="Lin Y."/>
            <person name="Liou J."/>
            <person name="Liu S."/>
            <person name="Hsing Y."/>
            <person name="Raghuvanshi S."/>
            <person name="Mohanty A."/>
            <person name="Bharti A.K."/>
            <person name="Gaur A."/>
            <person name="Gupta V."/>
            <person name="Kumar D."/>
            <person name="Ravi V."/>
            <person name="Vij S."/>
            <person name="Kapur A."/>
            <person name="Khurana P."/>
            <person name="Khurana P."/>
            <person name="Khurana J.P."/>
            <person name="Tyagi A.K."/>
            <person name="Gaikwad K."/>
            <person name="Singh A."/>
            <person name="Dalal V."/>
            <person name="Srivastava S."/>
            <person name="Dixit A."/>
            <person name="Pal A.K."/>
            <person name="Ghazi I.A."/>
            <person name="Yadav M."/>
            <person name="Pandit A."/>
            <person name="Bhargava A."/>
            <person name="Sureshbabu K."/>
            <person name="Batra K."/>
            <person name="Sharma T.R."/>
            <person name="Mohapatra T."/>
            <person name="Singh N.K."/>
            <person name="Messing J."/>
            <person name="Nelson A.B."/>
            <person name="Fuks G."/>
            <person name="Kavchok S."/>
            <person name="Keizer G."/>
            <person name="Linton E."/>
            <person name="Llaca V."/>
            <person name="Song R."/>
            <person name="Tanyolac B."/>
            <person name="Young S."/>
            <person name="Ho-Il K."/>
            <person name="Hahn J.H."/>
            <person name="Sangsakoo G."/>
            <person name="Vanavichit A."/>
            <person name="de Mattos Luiz.A.T."/>
            <person name="Zimmer P.D."/>
            <person name="Malone G."/>
            <person name="Dellagostin O."/>
            <person name="de Oliveira A.C."/>
            <person name="Bevan M."/>
            <person name="Bancroft I."/>
            <person name="Minx P."/>
            <person name="Cordum H."/>
            <person name="Wilson R."/>
            <person name="Cheng Z."/>
            <person name="Jin W."/>
            <person name="Jiang J."/>
            <person name="Leong S.A."/>
            <person name="Iwama H."/>
            <person name="Gojobori T."/>
            <person name="Itoh T."/>
            <person name="Niimura Y."/>
            <person name="Fujii Y."/>
            <person name="Habara T."/>
            <person name="Sakai H."/>
            <person name="Sato Y."/>
            <person name="Wilson G."/>
            <person name="Kumar K."/>
            <person name="McCouch S."/>
            <person name="Juretic N."/>
            <person name="Hoen D."/>
            <person name="Wright S."/>
            <person name="Bruskiewich R."/>
            <person name="Bureau T."/>
            <person name="Miyao A."/>
            <person name="Hirochika H."/>
            <person name="Nishikawa T."/>
            <person name="Kadowaki K."/>
            <person name="Sugiura M."/>
            <person name="Burr B."/>
            <person name="Sasaki T."/>
        </authorList>
    </citation>
    <scope>NUCLEOTIDE SEQUENCE [LARGE SCALE GENOMIC DNA]</scope>
    <source>
        <strain evidence="8">cv. Nipponbare</strain>
    </source>
</reference>
<dbReference type="GO" id="GO:0005524">
    <property type="term" value="F:ATP binding"/>
    <property type="evidence" value="ECO:0007669"/>
    <property type="project" value="UniProtKB-KW"/>
</dbReference>
<evidence type="ECO:0000256" key="4">
    <source>
        <dbReference type="ARBA" id="ARBA00022777"/>
    </source>
</evidence>
<dbReference type="AlphaFoldDB" id="Q0D5R4"/>
<dbReference type="InterPro" id="IPR011009">
    <property type="entry name" value="Kinase-like_dom_sf"/>
</dbReference>
<accession>Q0D5R4</accession>
<evidence type="ECO:0000313" key="8">
    <source>
        <dbReference type="Proteomes" id="UP000000763"/>
    </source>
</evidence>
<dbReference type="EMBL" id="AP008213">
    <property type="protein sequence ID" value="BAF21809.2"/>
    <property type="molecule type" value="Genomic_DNA"/>
</dbReference>
<sequence length="83" mass="9395">MARYYESRYRFITRSSPIIFSGYMAPEYAMRGQYSVKSDAFSFGVMILEIVTGRRNSSFSNSEQSIDLLSLVSIINLCSSSLP</sequence>
<dbReference type="Gene3D" id="1.10.510.10">
    <property type="entry name" value="Transferase(Phosphotransferase) domain 1"/>
    <property type="match status" value="1"/>
</dbReference>
<evidence type="ECO:0000256" key="5">
    <source>
        <dbReference type="ARBA" id="ARBA00022840"/>
    </source>
</evidence>
<dbReference type="SUPFAM" id="SSF56112">
    <property type="entry name" value="Protein kinase-like (PK-like)"/>
    <property type="match status" value="1"/>
</dbReference>
<keyword evidence="3" id="KW-0547">Nucleotide-binding</keyword>
<evidence type="ECO:0000313" key="7">
    <source>
        <dbReference type="EMBL" id="BAF21809.2"/>
    </source>
</evidence>
<dbReference type="GO" id="GO:0004674">
    <property type="term" value="F:protein serine/threonine kinase activity"/>
    <property type="evidence" value="ECO:0007669"/>
    <property type="project" value="UniProtKB-KW"/>
</dbReference>
<keyword evidence="4" id="KW-0418">Kinase</keyword>
<evidence type="ECO:0000256" key="3">
    <source>
        <dbReference type="ARBA" id="ARBA00022741"/>
    </source>
</evidence>
<evidence type="ECO:0000256" key="1">
    <source>
        <dbReference type="ARBA" id="ARBA00022527"/>
    </source>
</evidence>